<gene>
    <name evidence="2" type="ORF">BD410DRAFT_740993</name>
</gene>
<evidence type="ECO:0000313" key="2">
    <source>
        <dbReference type="EMBL" id="TDL26785.1"/>
    </source>
</evidence>
<dbReference type="InterPro" id="IPR002575">
    <property type="entry name" value="Aminoglycoside_PTrfase"/>
</dbReference>
<sequence length="297" mass="33789">MVPSLENLQKSDSDKWDDTEIIRRFKEGIGFPESADEGGRRCVVQICKDTVVKCVYNADGDIPHSQVLAMKLVSAHTTIPIPRLRRDPIKPSSRWTYLVMERIAGSSLAKRWDSLDPKNRKDVIDTIRDYVSQLRKIPTSHPGPVGPSPRKCYGPMFGGQRGQGPFADYAELSEYYNANLSCAAISIPQLKDSKKFDDSVPLVFCHNNLSMDHILLDNDNRVWIVGWDLAGFYPEWFESVSMLCSVEGKWMPEPKIWKNIVAEVAGDPMNHGQWMHHIRPTLFQSKYEGRRKDNPPS</sequence>
<proteinExistence type="predicted"/>
<dbReference type="Pfam" id="PF01636">
    <property type="entry name" value="APH"/>
    <property type="match status" value="1"/>
</dbReference>
<reference evidence="2 3" key="1">
    <citation type="submission" date="2018-06" db="EMBL/GenBank/DDBJ databases">
        <title>A transcriptomic atlas of mushroom development highlights an independent origin of complex multicellularity.</title>
        <authorList>
            <consortium name="DOE Joint Genome Institute"/>
            <person name="Krizsan K."/>
            <person name="Almasi E."/>
            <person name="Merenyi Z."/>
            <person name="Sahu N."/>
            <person name="Viragh M."/>
            <person name="Koszo T."/>
            <person name="Mondo S."/>
            <person name="Kiss B."/>
            <person name="Balint B."/>
            <person name="Kues U."/>
            <person name="Barry K."/>
            <person name="Hegedus J.C."/>
            <person name="Henrissat B."/>
            <person name="Johnson J."/>
            <person name="Lipzen A."/>
            <person name="Ohm R."/>
            <person name="Nagy I."/>
            <person name="Pangilinan J."/>
            <person name="Yan J."/>
            <person name="Xiong Y."/>
            <person name="Grigoriev I.V."/>
            <person name="Hibbett D.S."/>
            <person name="Nagy L.G."/>
        </authorList>
    </citation>
    <scope>NUCLEOTIDE SEQUENCE [LARGE SCALE GENOMIC DNA]</scope>
    <source>
        <strain evidence="2 3">SZMC22713</strain>
    </source>
</reference>
<evidence type="ECO:0000259" key="1">
    <source>
        <dbReference type="Pfam" id="PF01636"/>
    </source>
</evidence>
<dbReference type="SUPFAM" id="SSF56112">
    <property type="entry name" value="Protein kinase-like (PK-like)"/>
    <property type="match status" value="1"/>
</dbReference>
<name>A0A4Y7QH79_9AGAM</name>
<accession>A0A4Y7QH79</accession>
<protein>
    <recommendedName>
        <fullName evidence="1">Aminoglycoside phosphotransferase domain-containing protein</fullName>
    </recommendedName>
</protein>
<evidence type="ECO:0000313" key="3">
    <source>
        <dbReference type="Proteomes" id="UP000294933"/>
    </source>
</evidence>
<dbReference type="STRING" id="50990.A0A4Y7QH79"/>
<feature type="domain" description="Aminoglycoside phosphotransferase" evidence="1">
    <location>
        <begin position="70"/>
        <end position="243"/>
    </location>
</feature>
<dbReference type="Proteomes" id="UP000294933">
    <property type="component" value="Unassembled WGS sequence"/>
</dbReference>
<dbReference type="EMBL" id="ML170160">
    <property type="protein sequence ID" value="TDL26785.1"/>
    <property type="molecule type" value="Genomic_DNA"/>
</dbReference>
<keyword evidence="3" id="KW-1185">Reference proteome</keyword>
<dbReference type="InterPro" id="IPR051678">
    <property type="entry name" value="AGP_Transferase"/>
</dbReference>
<dbReference type="VEuPathDB" id="FungiDB:BD410DRAFT_740993"/>
<dbReference type="PANTHER" id="PTHR21310">
    <property type="entry name" value="AMINOGLYCOSIDE PHOSPHOTRANSFERASE-RELATED-RELATED"/>
    <property type="match status" value="1"/>
</dbReference>
<dbReference type="Gene3D" id="3.90.1200.10">
    <property type="match status" value="1"/>
</dbReference>
<organism evidence="2 3">
    <name type="scientific">Rickenella mellea</name>
    <dbReference type="NCBI Taxonomy" id="50990"/>
    <lineage>
        <taxon>Eukaryota</taxon>
        <taxon>Fungi</taxon>
        <taxon>Dikarya</taxon>
        <taxon>Basidiomycota</taxon>
        <taxon>Agaricomycotina</taxon>
        <taxon>Agaricomycetes</taxon>
        <taxon>Hymenochaetales</taxon>
        <taxon>Rickenellaceae</taxon>
        <taxon>Rickenella</taxon>
    </lineage>
</organism>
<dbReference type="OrthoDB" id="8300194at2759"/>
<dbReference type="InterPro" id="IPR011009">
    <property type="entry name" value="Kinase-like_dom_sf"/>
</dbReference>
<dbReference type="AlphaFoldDB" id="A0A4Y7QH79"/>
<dbReference type="PANTHER" id="PTHR21310:SF39">
    <property type="entry name" value="AMINOGLYCOSIDE PHOSPHOTRANSFERASE DOMAIN-CONTAINING PROTEIN"/>
    <property type="match status" value="1"/>
</dbReference>